<feature type="domain" description="DJ-1/PfpI" evidence="3">
    <location>
        <begin position="80"/>
        <end position="248"/>
    </location>
</feature>
<dbReference type="EMBL" id="ANHZ02000018">
    <property type="protein sequence ID" value="EME36097.1"/>
    <property type="molecule type" value="Genomic_DNA"/>
</dbReference>
<dbReference type="Proteomes" id="UP000009877">
    <property type="component" value="Unassembled WGS sequence"/>
</dbReference>
<evidence type="ECO:0000313" key="4">
    <source>
        <dbReference type="EMBL" id="EME36097.1"/>
    </source>
</evidence>
<dbReference type="CDD" id="cd03134">
    <property type="entry name" value="GATase1_PfpI_like"/>
    <property type="match status" value="1"/>
</dbReference>
<dbReference type="STRING" id="71999.KPaMU14_03820"/>
<dbReference type="Pfam" id="PF01965">
    <property type="entry name" value="DJ-1_PfpI"/>
    <property type="match status" value="1"/>
</dbReference>
<organism evidence="4 5">
    <name type="scientific">Kocuria palustris PEL</name>
    <dbReference type="NCBI Taxonomy" id="1236550"/>
    <lineage>
        <taxon>Bacteria</taxon>
        <taxon>Bacillati</taxon>
        <taxon>Actinomycetota</taxon>
        <taxon>Actinomycetes</taxon>
        <taxon>Micrococcales</taxon>
        <taxon>Micrococcaceae</taxon>
        <taxon>Kocuria</taxon>
    </lineage>
</organism>
<evidence type="ECO:0000256" key="2">
    <source>
        <dbReference type="SAM" id="MobiDB-lite"/>
    </source>
</evidence>
<gene>
    <name evidence="4" type="ORF">C884_00865</name>
</gene>
<sequence>MAAGHRRPQGRSFFTVSQDPARESAANTCRHSDERNDDCTRVVLHPNHAAQYGQRAARPHGQAVISRRTEQNMADELHGKRIAILAADGVERVELEQPRQALQDAGATTVLLSLHEGEIKARENDLDEAGTFSVDALVKSASADEYDALLLPGGTVNPDQLRVDTDAVGFVRDVMVAGKPVAAICHGPWTLIEAGVAKGRTLTSYPSIRTDLRNAGANVVDEEVARDGNLITSRSPEDLPAFNAAMVELFSQDK</sequence>
<dbReference type="PANTHER" id="PTHR42733">
    <property type="entry name" value="DJ-1 PROTEIN"/>
    <property type="match status" value="1"/>
</dbReference>
<dbReference type="AlphaFoldDB" id="M2WC96"/>
<reference evidence="4 5" key="1">
    <citation type="journal article" date="2014" name="Genome Announc.">
        <title>Draft Genome Sequence of Kocuria palustris PEL.</title>
        <authorList>
            <person name="Sharma G."/>
            <person name="Khatri I."/>
            <person name="Subramanian S."/>
        </authorList>
    </citation>
    <scope>NUCLEOTIDE SEQUENCE [LARGE SCALE GENOMIC DNA]</scope>
    <source>
        <strain evidence="4 5">PEL</strain>
    </source>
</reference>
<dbReference type="Gene3D" id="3.40.50.880">
    <property type="match status" value="1"/>
</dbReference>
<dbReference type="SUPFAM" id="SSF52317">
    <property type="entry name" value="Class I glutamine amidotransferase-like"/>
    <property type="match status" value="1"/>
</dbReference>
<dbReference type="PANTHER" id="PTHR42733:SF12">
    <property type="entry name" value="PROTEINASE"/>
    <property type="match status" value="1"/>
</dbReference>
<keyword evidence="5" id="KW-1185">Reference proteome</keyword>
<name>M2WC96_9MICC</name>
<dbReference type="PROSITE" id="PS51273">
    <property type="entry name" value="GATASE_TYPE_1"/>
    <property type="match status" value="1"/>
</dbReference>
<comment type="similarity">
    <text evidence="1">Belongs to the peptidase C56 family.</text>
</comment>
<dbReference type="InterPro" id="IPR029062">
    <property type="entry name" value="Class_I_gatase-like"/>
</dbReference>
<evidence type="ECO:0000313" key="5">
    <source>
        <dbReference type="Proteomes" id="UP000009877"/>
    </source>
</evidence>
<dbReference type="InterPro" id="IPR006286">
    <property type="entry name" value="C56_PfpI-like"/>
</dbReference>
<protein>
    <submittedName>
        <fullName evidence="4">ThiJ/PfpI family protein</fullName>
    </submittedName>
</protein>
<evidence type="ECO:0000259" key="3">
    <source>
        <dbReference type="Pfam" id="PF01965"/>
    </source>
</evidence>
<comment type="caution">
    <text evidence="4">The sequence shown here is derived from an EMBL/GenBank/DDBJ whole genome shotgun (WGS) entry which is preliminary data.</text>
</comment>
<feature type="region of interest" description="Disordered" evidence="2">
    <location>
        <begin position="1"/>
        <end position="33"/>
    </location>
</feature>
<dbReference type="PROSITE" id="PS51276">
    <property type="entry name" value="PEPTIDASE_C56_PFPI"/>
    <property type="match status" value="1"/>
</dbReference>
<evidence type="ECO:0000256" key="1">
    <source>
        <dbReference type="ARBA" id="ARBA00008542"/>
    </source>
</evidence>
<dbReference type="NCBIfam" id="TIGR01382">
    <property type="entry name" value="PfpI"/>
    <property type="match status" value="1"/>
</dbReference>
<dbReference type="InterPro" id="IPR002818">
    <property type="entry name" value="DJ-1/PfpI"/>
</dbReference>
<accession>M2WC96</accession>
<proteinExistence type="inferred from homology"/>